<gene>
    <name evidence="2" type="ORF">LSP00402_LOCUS1321</name>
    <name evidence="3" type="ORF">LSP00402_LOCUS1322</name>
</gene>
<dbReference type="EMBL" id="HBHP01002010">
    <property type="protein sequence ID" value="CAD9746491.1"/>
    <property type="molecule type" value="Transcribed_RNA"/>
</dbReference>
<evidence type="ECO:0000256" key="1">
    <source>
        <dbReference type="SAM" id="Phobius"/>
    </source>
</evidence>
<accession>A0A7S2X6D1</accession>
<name>A0A7S2X6D1_9EUKA</name>
<proteinExistence type="predicted"/>
<protein>
    <submittedName>
        <fullName evidence="2">Uncharacterized protein</fullName>
    </submittedName>
</protein>
<keyword evidence="1" id="KW-0812">Transmembrane</keyword>
<keyword evidence="1" id="KW-1133">Transmembrane helix</keyword>
<keyword evidence="1" id="KW-0472">Membrane</keyword>
<dbReference type="AlphaFoldDB" id="A0A7S2X6D1"/>
<feature type="transmembrane region" description="Helical" evidence="1">
    <location>
        <begin position="68"/>
        <end position="91"/>
    </location>
</feature>
<sequence>MQTTACFGMVRRFCGDKQAQEAVLHLLHTLLIGGVVEFFSIPNAYDRLLAHATCASANATVPRERGFFLLRIFCPSSYIAAMLLVAAMMMADSSMLGLNLENTCALTRVTGVLDIGSRAGKC</sequence>
<dbReference type="EMBL" id="HBHP01002009">
    <property type="protein sequence ID" value="CAD9746489.1"/>
    <property type="molecule type" value="Transcribed_RNA"/>
</dbReference>
<evidence type="ECO:0000313" key="3">
    <source>
        <dbReference type="EMBL" id="CAD9746491.1"/>
    </source>
</evidence>
<reference evidence="2" key="1">
    <citation type="submission" date="2021-01" db="EMBL/GenBank/DDBJ databases">
        <authorList>
            <person name="Corre E."/>
            <person name="Pelletier E."/>
            <person name="Niang G."/>
            <person name="Scheremetjew M."/>
            <person name="Finn R."/>
            <person name="Kale V."/>
            <person name="Holt S."/>
            <person name="Cochrane G."/>
            <person name="Meng A."/>
            <person name="Brown T."/>
            <person name="Cohen L."/>
        </authorList>
    </citation>
    <scope>NUCLEOTIDE SEQUENCE</scope>
    <source>
        <strain evidence="2">CCMP622</strain>
    </source>
</reference>
<organism evidence="2">
    <name type="scientific">Lotharella oceanica</name>
    <dbReference type="NCBI Taxonomy" id="641309"/>
    <lineage>
        <taxon>Eukaryota</taxon>
        <taxon>Sar</taxon>
        <taxon>Rhizaria</taxon>
        <taxon>Cercozoa</taxon>
        <taxon>Chlorarachniophyceae</taxon>
        <taxon>Lotharella</taxon>
    </lineage>
</organism>
<evidence type="ECO:0000313" key="2">
    <source>
        <dbReference type="EMBL" id="CAD9746489.1"/>
    </source>
</evidence>